<comment type="subcellular location">
    <subcellularLocation>
        <location evidence="1">Nucleus</location>
    </subcellularLocation>
</comment>
<dbReference type="PANTHER" id="PTHR47994">
    <property type="entry name" value="F14D16.11-RELATED"/>
    <property type="match status" value="1"/>
</dbReference>
<accession>W6JQG2</accession>
<reference evidence="9" key="1">
    <citation type="journal article" date="2013" name="Plant Cell Rep.">
        <title>Heterologous expression of gentian MYB1R transcription factors suppresses anthocyanin pigmentation in tobacco flowers.</title>
        <authorList>
            <person name="Nakatsuka T."/>
            <person name="Yamada E."/>
            <person name="Saito M."/>
            <person name="Fujita K."/>
            <person name="Nishihara M."/>
        </authorList>
    </citation>
    <scope>NUCLEOTIDE SEQUENCE</scope>
    <source>
        <tissue evidence="9">Petal</tissue>
    </source>
</reference>
<feature type="domain" description="HTH myb-type" evidence="8">
    <location>
        <begin position="67"/>
        <end position="121"/>
    </location>
</feature>
<name>W6JQG2_GENTR</name>
<evidence type="ECO:0000259" key="8">
    <source>
        <dbReference type="PROSITE" id="PS51294"/>
    </source>
</evidence>
<proteinExistence type="evidence at transcript level"/>
<dbReference type="CDD" id="cd00167">
    <property type="entry name" value="SANT"/>
    <property type="match status" value="2"/>
</dbReference>
<dbReference type="GO" id="GO:0000976">
    <property type="term" value="F:transcription cis-regulatory region binding"/>
    <property type="evidence" value="ECO:0007669"/>
    <property type="project" value="UniProtKB-ARBA"/>
</dbReference>
<keyword evidence="4" id="KW-0238">DNA-binding</keyword>
<evidence type="ECO:0000256" key="3">
    <source>
        <dbReference type="ARBA" id="ARBA00023015"/>
    </source>
</evidence>
<protein>
    <submittedName>
        <fullName evidence="9">MYB transcription factor</fullName>
    </submittedName>
</protein>
<dbReference type="InterPro" id="IPR009057">
    <property type="entry name" value="Homeodomain-like_sf"/>
</dbReference>
<dbReference type="Gene3D" id="1.10.10.60">
    <property type="entry name" value="Homeodomain-like"/>
    <property type="match status" value="2"/>
</dbReference>
<evidence type="ECO:0000256" key="5">
    <source>
        <dbReference type="ARBA" id="ARBA00023163"/>
    </source>
</evidence>
<evidence type="ECO:0000313" key="9">
    <source>
        <dbReference type="EMBL" id="BAO51654.1"/>
    </source>
</evidence>
<dbReference type="SUPFAM" id="SSF46689">
    <property type="entry name" value="Homeodomain-like"/>
    <property type="match status" value="1"/>
</dbReference>
<dbReference type="InterPro" id="IPR015495">
    <property type="entry name" value="Myb_TF_plants"/>
</dbReference>
<dbReference type="PROSITE" id="PS50090">
    <property type="entry name" value="MYB_LIKE"/>
    <property type="match status" value="1"/>
</dbReference>
<organism evidence="9">
    <name type="scientific">Gentiana triflora</name>
    <name type="common">Clustered gentian</name>
    <dbReference type="NCBI Taxonomy" id="55190"/>
    <lineage>
        <taxon>Eukaryota</taxon>
        <taxon>Viridiplantae</taxon>
        <taxon>Streptophyta</taxon>
        <taxon>Embryophyta</taxon>
        <taxon>Tracheophyta</taxon>
        <taxon>Spermatophyta</taxon>
        <taxon>Magnoliopsida</taxon>
        <taxon>eudicotyledons</taxon>
        <taxon>Gunneridae</taxon>
        <taxon>Pentapetalae</taxon>
        <taxon>asterids</taxon>
        <taxon>lamiids</taxon>
        <taxon>Gentianales</taxon>
        <taxon>Gentianaceae</taxon>
        <taxon>Gentianeae</taxon>
        <taxon>Gentianinae</taxon>
        <taxon>Gentiana</taxon>
    </lineage>
</organism>
<dbReference type="InterPro" id="IPR001005">
    <property type="entry name" value="SANT/Myb"/>
</dbReference>
<evidence type="ECO:0000259" key="7">
    <source>
        <dbReference type="PROSITE" id="PS50090"/>
    </source>
</evidence>
<keyword evidence="2" id="KW-0677">Repeat</keyword>
<dbReference type="SMART" id="SM00717">
    <property type="entry name" value="SANT"/>
    <property type="match status" value="2"/>
</dbReference>
<keyword evidence="3" id="KW-0805">Transcription regulation</keyword>
<evidence type="ECO:0000256" key="1">
    <source>
        <dbReference type="ARBA" id="ARBA00004123"/>
    </source>
</evidence>
<keyword evidence="6" id="KW-0539">Nucleus</keyword>
<gene>
    <name evidence="9" type="primary">GtMYB1R9</name>
</gene>
<dbReference type="AlphaFoldDB" id="W6JQG2"/>
<evidence type="ECO:0000256" key="6">
    <source>
        <dbReference type="ARBA" id="ARBA00023242"/>
    </source>
</evidence>
<dbReference type="FunFam" id="1.10.10.60:FF:000394">
    <property type="entry name" value="MYB transcription factor"/>
    <property type="match status" value="1"/>
</dbReference>
<dbReference type="Pfam" id="PF00249">
    <property type="entry name" value="Myb_DNA-binding"/>
    <property type="match status" value="1"/>
</dbReference>
<dbReference type="EMBL" id="AB779613">
    <property type="protein sequence ID" value="BAO51654.1"/>
    <property type="molecule type" value="mRNA"/>
</dbReference>
<dbReference type="InterPro" id="IPR017930">
    <property type="entry name" value="Myb_dom"/>
</dbReference>
<dbReference type="PROSITE" id="PS51294">
    <property type="entry name" value="HTH_MYB"/>
    <property type="match status" value="1"/>
</dbReference>
<evidence type="ECO:0000256" key="4">
    <source>
        <dbReference type="ARBA" id="ARBA00023125"/>
    </source>
</evidence>
<feature type="domain" description="Myb-like" evidence="7">
    <location>
        <begin position="67"/>
        <end position="117"/>
    </location>
</feature>
<keyword evidence="5" id="KW-0804">Transcription</keyword>
<dbReference type="GO" id="GO:0005634">
    <property type="term" value="C:nucleus"/>
    <property type="evidence" value="ECO:0007669"/>
    <property type="project" value="UniProtKB-SubCell"/>
</dbReference>
<sequence length="196" mass="22125">MRIPSCCCENKKLNRGSCSKKEDQKLTNNYIKKHGDRCYHLPKAAGGIHRCGKSCRVKWVNYKRAEEVKVKRGNFGEDEEDLFIKLHALLGNRWSLIAGRLPGRSEKEVKKYWNSHLKRKLISMGIDPDNHRPHGHALFGPGCTYNNNNNNNNNKAKGIHLGNSESININTADNINIYVSDAESSAANYSSLSRDS</sequence>
<evidence type="ECO:0000256" key="2">
    <source>
        <dbReference type="ARBA" id="ARBA00022737"/>
    </source>
</evidence>
<dbReference type="PANTHER" id="PTHR47994:SF5">
    <property type="entry name" value="F14D16.11-RELATED"/>
    <property type="match status" value="1"/>
</dbReference>